<proteinExistence type="predicted"/>
<accession>A0A9N9DBZ5</accession>
<organism evidence="2 3">
    <name type="scientific">Diversispora eburnea</name>
    <dbReference type="NCBI Taxonomy" id="1213867"/>
    <lineage>
        <taxon>Eukaryota</taxon>
        <taxon>Fungi</taxon>
        <taxon>Fungi incertae sedis</taxon>
        <taxon>Mucoromycota</taxon>
        <taxon>Glomeromycotina</taxon>
        <taxon>Glomeromycetes</taxon>
        <taxon>Diversisporales</taxon>
        <taxon>Diversisporaceae</taxon>
        <taxon>Diversispora</taxon>
    </lineage>
</organism>
<name>A0A9N9DBZ5_9GLOM</name>
<evidence type="ECO:0000256" key="1">
    <source>
        <dbReference type="SAM" id="MobiDB-lite"/>
    </source>
</evidence>
<dbReference type="OrthoDB" id="2367938at2759"/>
<comment type="caution">
    <text evidence="2">The sequence shown here is derived from an EMBL/GenBank/DDBJ whole genome shotgun (WGS) entry which is preliminary data.</text>
</comment>
<dbReference type="AlphaFoldDB" id="A0A9N9DBZ5"/>
<reference evidence="2" key="1">
    <citation type="submission" date="2021-06" db="EMBL/GenBank/DDBJ databases">
        <authorList>
            <person name="Kallberg Y."/>
            <person name="Tangrot J."/>
            <person name="Rosling A."/>
        </authorList>
    </citation>
    <scope>NUCLEOTIDE SEQUENCE</scope>
    <source>
        <strain evidence="2">AZ414A</strain>
    </source>
</reference>
<evidence type="ECO:0000313" key="2">
    <source>
        <dbReference type="EMBL" id="CAG8635753.1"/>
    </source>
</evidence>
<sequence>MFVDSLVEGKFPVKALIDTTSKYNTISRRLFDKLEEDYGIRHICDPVEILYGDVIAKISFEFSPEARSYHAKIVIDGMSIPLIEEGSRSISDSKSHKTSSFKNNLSKSTESKPGLAQEEMAPKKTNKDPDSQLSEKPTKSRSALAQLAKDDITAILYTKELKGGSKKVSEWYKIGTPKCNKIWKSENPYSYVNSIEDANLPNWYPNNTKIEKARISPELTPQRELAKGQEIITPKEPVIIKPDPIK</sequence>
<dbReference type="EMBL" id="CAJVPK010004321">
    <property type="protein sequence ID" value="CAG8635753.1"/>
    <property type="molecule type" value="Genomic_DNA"/>
</dbReference>
<dbReference type="Proteomes" id="UP000789706">
    <property type="component" value="Unassembled WGS sequence"/>
</dbReference>
<feature type="compositionally biased region" description="Basic and acidic residues" evidence="1">
    <location>
        <begin position="120"/>
        <end position="130"/>
    </location>
</feature>
<evidence type="ECO:0000313" key="3">
    <source>
        <dbReference type="Proteomes" id="UP000789706"/>
    </source>
</evidence>
<feature type="region of interest" description="Disordered" evidence="1">
    <location>
        <begin position="89"/>
        <end position="142"/>
    </location>
</feature>
<gene>
    <name evidence="2" type="ORF">DEBURN_LOCUS10960</name>
</gene>
<protein>
    <submittedName>
        <fullName evidence="2">11513_t:CDS:1</fullName>
    </submittedName>
</protein>
<feature type="non-terminal residue" evidence="2">
    <location>
        <position position="246"/>
    </location>
</feature>
<keyword evidence="3" id="KW-1185">Reference proteome</keyword>
<feature type="compositionally biased region" description="Polar residues" evidence="1">
    <location>
        <begin position="131"/>
        <end position="142"/>
    </location>
</feature>